<comment type="caution">
    <text evidence="1">The sequence shown here is derived from an EMBL/GenBank/DDBJ whole genome shotgun (WGS) entry which is preliminary data.</text>
</comment>
<dbReference type="RefSeq" id="WP_133083322.1">
    <property type="nucleotide sequence ID" value="NZ_MUGS01000067.1"/>
</dbReference>
<protein>
    <submittedName>
        <fullName evidence="1">Uncharacterized protein</fullName>
    </submittedName>
</protein>
<organism evidence="1 2">
    <name type="scientific">Flavobacterium araucananum</name>
    <dbReference type="NCBI Taxonomy" id="946678"/>
    <lineage>
        <taxon>Bacteria</taxon>
        <taxon>Pseudomonadati</taxon>
        <taxon>Bacteroidota</taxon>
        <taxon>Flavobacteriia</taxon>
        <taxon>Flavobacteriales</taxon>
        <taxon>Flavobacteriaceae</taxon>
        <taxon>Flavobacterium</taxon>
    </lineage>
</organism>
<sequence length="81" mass="9548">MFSFFNRKNTKPDIPNWAGFFKNSEYSIFIYEIEYYFNKLNIKFEISDGIIATDQNEFGLSNLGLSNVAQICKQDKPKNYK</sequence>
<dbReference type="AlphaFoldDB" id="A0A227NLJ7"/>
<name>A0A227NLJ7_9FLAO</name>
<reference evidence="1 2" key="1">
    <citation type="submission" date="2016-11" db="EMBL/GenBank/DDBJ databases">
        <title>Whole genomes of Flavobacteriaceae.</title>
        <authorList>
            <person name="Stine C."/>
            <person name="Li C."/>
            <person name="Tadesse D."/>
        </authorList>
    </citation>
    <scope>NUCLEOTIDE SEQUENCE [LARGE SCALE GENOMIC DNA]</scope>
    <source>
        <strain evidence="1 2">DSM 24704</strain>
    </source>
</reference>
<dbReference type="Proteomes" id="UP000214684">
    <property type="component" value="Unassembled WGS sequence"/>
</dbReference>
<dbReference type="EMBL" id="MUGS01000067">
    <property type="protein sequence ID" value="OXE98197.1"/>
    <property type="molecule type" value="Genomic_DNA"/>
</dbReference>
<keyword evidence="2" id="KW-1185">Reference proteome</keyword>
<feature type="non-terminal residue" evidence="1">
    <location>
        <position position="81"/>
    </location>
</feature>
<accession>A0A227NLJ7</accession>
<evidence type="ECO:0000313" key="2">
    <source>
        <dbReference type="Proteomes" id="UP000214684"/>
    </source>
</evidence>
<evidence type="ECO:0000313" key="1">
    <source>
        <dbReference type="EMBL" id="OXE98197.1"/>
    </source>
</evidence>
<gene>
    <name evidence="1" type="ORF">B0A64_22635</name>
</gene>
<proteinExistence type="predicted"/>